<reference evidence="2" key="1">
    <citation type="submission" date="2016-10" db="EMBL/GenBank/DDBJ databases">
        <title>Sequence of Gallionella enrichment culture.</title>
        <authorList>
            <person name="Poehlein A."/>
            <person name="Muehling M."/>
            <person name="Daniel R."/>
        </authorList>
    </citation>
    <scope>NUCLEOTIDE SEQUENCE</scope>
</reference>
<dbReference type="EMBL" id="MLJW01006682">
    <property type="protein sequence ID" value="OIQ66328.1"/>
    <property type="molecule type" value="Genomic_DNA"/>
</dbReference>
<evidence type="ECO:0000313" key="2">
    <source>
        <dbReference type="EMBL" id="OIQ66328.1"/>
    </source>
</evidence>
<accession>A0A1J5P6E2</accession>
<keyword evidence="1" id="KW-0812">Transmembrane</keyword>
<dbReference type="GO" id="GO:0016491">
    <property type="term" value="F:oxidoreductase activity"/>
    <property type="evidence" value="ECO:0007669"/>
    <property type="project" value="UniProtKB-KW"/>
</dbReference>
<name>A0A1J5P6E2_9ZZZZ</name>
<sequence length="162" mass="17727">MIAAIGAVLILCGILAFLVQIVVSIRNREALADLTGDPWNGRTLEWATSSPPPAYNFAFTPVVHSIDAWWDMKQNGYVRPTSGFIPIHMPRNTGAGVVLAGISVAVAFGLIWHIWWLAAGGFVTLVAVAIAHSFNRDRDFHVPVREVARVEAERTALLEQRA</sequence>
<gene>
    <name evidence="2" type="primary">cyoB</name>
    <name evidence="2" type="ORF">GALL_521050</name>
</gene>
<dbReference type="Gene3D" id="1.20.210.10">
    <property type="entry name" value="Cytochrome c oxidase-like, subunit I domain"/>
    <property type="match status" value="1"/>
</dbReference>
<evidence type="ECO:0000256" key="1">
    <source>
        <dbReference type="SAM" id="Phobius"/>
    </source>
</evidence>
<feature type="transmembrane region" description="Helical" evidence="1">
    <location>
        <begin position="98"/>
        <end position="131"/>
    </location>
</feature>
<keyword evidence="1" id="KW-1133">Transmembrane helix</keyword>
<proteinExistence type="predicted"/>
<keyword evidence="2" id="KW-0560">Oxidoreductase</keyword>
<dbReference type="InterPro" id="IPR036927">
    <property type="entry name" value="Cyt_c_oxase-like_su1_sf"/>
</dbReference>
<keyword evidence="1" id="KW-0472">Membrane</keyword>
<comment type="caution">
    <text evidence="2">The sequence shown here is derived from an EMBL/GenBank/DDBJ whole genome shotgun (WGS) entry which is preliminary data.</text>
</comment>
<dbReference type="SUPFAM" id="SSF81442">
    <property type="entry name" value="Cytochrome c oxidase subunit I-like"/>
    <property type="match status" value="1"/>
</dbReference>
<protein>
    <submittedName>
        <fullName evidence="2">Cytochrome bo(3) ubiquinol oxidase subunit 1</fullName>
        <ecNumber evidence="2">1.10.3.10</ecNumber>
    </submittedName>
</protein>
<organism evidence="2">
    <name type="scientific">mine drainage metagenome</name>
    <dbReference type="NCBI Taxonomy" id="410659"/>
    <lineage>
        <taxon>unclassified sequences</taxon>
        <taxon>metagenomes</taxon>
        <taxon>ecological metagenomes</taxon>
    </lineage>
</organism>
<dbReference type="AlphaFoldDB" id="A0A1J5P6E2"/>
<dbReference type="EC" id="1.10.3.10" evidence="2"/>